<dbReference type="Proteomes" id="UP000245926">
    <property type="component" value="Chromosome"/>
</dbReference>
<proteinExistence type="predicted"/>
<dbReference type="AlphaFoldDB" id="A0A2U8W758"/>
<evidence type="ECO:0000256" key="1">
    <source>
        <dbReference type="SAM" id="MobiDB-lite"/>
    </source>
</evidence>
<gene>
    <name evidence="2" type="ORF">DK389_12700</name>
</gene>
<dbReference type="EMBL" id="CP029550">
    <property type="protein sequence ID" value="AWN41222.1"/>
    <property type="molecule type" value="Genomic_DNA"/>
</dbReference>
<name>A0A2U8W758_9HYPH</name>
<sequence length="126" mass="13268">MQAPVNVPRHAPFRPEPRADPGGPVAMASRPVAAGPDRPIWRPMTALDPLLKTLDGLAAADDPAAVEQADRAIWDYLSGVDGITAQARAVDALAEALDAWPVNASLSPAIRDVVARHRARLAEPSA</sequence>
<reference evidence="3" key="1">
    <citation type="submission" date="2018-05" db="EMBL/GenBank/DDBJ databases">
        <title>Complete Genome Sequence of Methylobacterium sp. 17SD2-17.</title>
        <authorList>
            <person name="Srinivasan S."/>
        </authorList>
    </citation>
    <scope>NUCLEOTIDE SEQUENCE [LARGE SCALE GENOMIC DNA]</scope>
    <source>
        <strain evidence="3">17SD2-17</strain>
    </source>
</reference>
<protein>
    <submittedName>
        <fullName evidence="2">Uncharacterized protein</fullName>
    </submittedName>
</protein>
<evidence type="ECO:0000313" key="2">
    <source>
        <dbReference type="EMBL" id="AWN41222.1"/>
    </source>
</evidence>
<dbReference type="OrthoDB" id="7998320at2"/>
<accession>A0A2U8W758</accession>
<organism evidence="2 3">
    <name type="scientific">Methylobacterium durans</name>
    <dbReference type="NCBI Taxonomy" id="2202825"/>
    <lineage>
        <taxon>Bacteria</taxon>
        <taxon>Pseudomonadati</taxon>
        <taxon>Pseudomonadota</taxon>
        <taxon>Alphaproteobacteria</taxon>
        <taxon>Hyphomicrobiales</taxon>
        <taxon>Methylobacteriaceae</taxon>
        <taxon>Methylobacterium</taxon>
    </lineage>
</organism>
<keyword evidence="3" id="KW-1185">Reference proteome</keyword>
<feature type="region of interest" description="Disordered" evidence="1">
    <location>
        <begin position="1"/>
        <end position="27"/>
    </location>
</feature>
<evidence type="ECO:0000313" key="3">
    <source>
        <dbReference type="Proteomes" id="UP000245926"/>
    </source>
</evidence>
<dbReference type="KEGG" id="mets:DK389_12700"/>